<dbReference type="Proteomes" id="UP000070501">
    <property type="component" value="Unassembled WGS sequence"/>
</dbReference>
<gene>
    <name evidence="3" type="ORF">Micbo1qcDRAFT_198217</name>
</gene>
<proteinExistence type="predicted"/>
<feature type="transmembrane region" description="Helical" evidence="2">
    <location>
        <begin position="43"/>
        <end position="62"/>
    </location>
</feature>
<keyword evidence="2" id="KW-0812">Transmembrane</keyword>
<sequence length="522" mass="59051">MAGINSLPQGVEPVAAIVLIYSAVGWLCTVVMIWLTWIHRQRFSYVAMVAYLTLLGTTMSIIQQCHDYTHWEEIMIKQFELVSSFPDNPESATAQGSYGLDLVLFYIQFYTYNASALCIFFWAAELAQTLYGFDAKPRLKRAGRKFNQAGRAVAIVLPLFTTLLLRLNEIRANILIFLLMADLPLMLSLTLGGLTVMLILIRYLVTQKKFTQWSQPKSDQSGNERAAEAGLSYVSTVSTKRIGMQKLRGKSGGIYDRWLMIRFFMAFLMLGVFNVTTVLFQLNALNGNRKDGLSSAPDLSAERARTTILSFMPGTTPGIMLFIVFGTTAGHRKKIRQTVLPKSWQEEGFTLASLFPCQGRRNRQSKPRTRKWPWADRNVQRVPSYAMSNHPVEQATSAIPLRPVRSKEQGRSVDIMEMLTRERLSDLQKPLPPYPAGTADRYSFEPPPTMASSKSASIREARVEQVVWRSSLLDPASMPVHVQQEQHQRTRRADYYSNNAEHSDDSGPALPIMRNDKRNSEM</sequence>
<dbReference type="InParanoid" id="A0A136IPD3"/>
<feature type="transmembrane region" description="Helical" evidence="2">
    <location>
        <begin position="263"/>
        <end position="284"/>
    </location>
</feature>
<evidence type="ECO:0000313" key="4">
    <source>
        <dbReference type="Proteomes" id="UP000070501"/>
    </source>
</evidence>
<name>A0A136IPD3_9PEZI</name>
<evidence type="ECO:0000256" key="1">
    <source>
        <dbReference type="SAM" id="MobiDB-lite"/>
    </source>
</evidence>
<keyword evidence="2" id="KW-0472">Membrane</keyword>
<accession>A0A136IPD3</accession>
<feature type="region of interest" description="Disordered" evidence="1">
    <location>
        <begin position="427"/>
        <end position="457"/>
    </location>
</feature>
<feature type="transmembrane region" description="Helical" evidence="2">
    <location>
        <begin position="304"/>
        <end position="326"/>
    </location>
</feature>
<evidence type="ECO:0000256" key="2">
    <source>
        <dbReference type="SAM" id="Phobius"/>
    </source>
</evidence>
<dbReference type="AlphaFoldDB" id="A0A136IPD3"/>
<keyword evidence="2" id="KW-1133">Transmembrane helix</keyword>
<feature type="transmembrane region" description="Helical" evidence="2">
    <location>
        <begin position="14"/>
        <end position="36"/>
    </location>
</feature>
<feature type="transmembrane region" description="Helical" evidence="2">
    <location>
        <begin position="174"/>
        <end position="205"/>
    </location>
</feature>
<feature type="region of interest" description="Disordered" evidence="1">
    <location>
        <begin position="478"/>
        <end position="522"/>
    </location>
</feature>
<reference evidence="4" key="1">
    <citation type="submission" date="2016-02" db="EMBL/GenBank/DDBJ databases">
        <title>Draft genome sequence of Microdochium bolleyi, a fungal endophyte of beachgrass.</title>
        <authorList>
            <consortium name="DOE Joint Genome Institute"/>
            <person name="David A.S."/>
            <person name="May G."/>
            <person name="Haridas S."/>
            <person name="Lim J."/>
            <person name="Wang M."/>
            <person name="Labutti K."/>
            <person name="Lipzen A."/>
            <person name="Barry K."/>
            <person name="Grigoriev I.V."/>
        </authorList>
    </citation>
    <scope>NUCLEOTIDE SEQUENCE [LARGE SCALE GENOMIC DNA]</scope>
    <source>
        <strain evidence="4">J235TASD1</strain>
    </source>
</reference>
<evidence type="ECO:0008006" key="5">
    <source>
        <dbReference type="Google" id="ProtNLM"/>
    </source>
</evidence>
<dbReference type="EMBL" id="KQ964266">
    <property type="protein sequence ID" value="KXJ86772.1"/>
    <property type="molecule type" value="Genomic_DNA"/>
</dbReference>
<evidence type="ECO:0000313" key="3">
    <source>
        <dbReference type="EMBL" id="KXJ86772.1"/>
    </source>
</evidence>
<keyword evidence="4" id="KW-1185">Reference proteome</keyword>
<feature type="transmembrane region" description="Helical" evidence="2">
    <location>
        <begin position="152"/>
        <end position="168"/>
    </location>
</feature>
<protein>
    <recommendedName>
        <fullName evidence="5">Glycoside hydrolase protein</fullName>
    </recommendedName>
</protein>
<feature type="transmembrane region" description="Helical" evidence="2">
    <location>
        <begin position="109"/>
        <end position="131"/>
    </location>
</feature>
<dbReference type="OrthoDB" id="5287295at2759"/>
<organism evidence="3 4">
    <name type="scientific">Microdochium bolleyi</name>
    <dbReference type="NCBI Taxonomy" id="196109"/>
    <lineage>
        <taxon>Eukaryota</taxon>
        <taxon>Fungi</taxon>
        <taxon>Dikarya</taxon>
        <taxon>Ascomycota</taxon>
        <taxon>Pezizomycotina</taxon>
        <taxon>Sordariomycetes</taxon>
        <taxon>Xylariomycetidae</taxon>
        <taxon>Xylariales</taxon>
        <taxon>Microdochiaceae</taxon>
        <taxon>Microdochium</taxon>
    </lineage>
</organism>
<feature type="compositionally biased region" description="Basic and acidic residues" evidence="1">
    <location>
        <begin position="484"/>
        <end position="494"/>
    </location>
</feature>